<accession>A0A917UHW9</accession>
<dbReference type="RefSeq" id="WP_190258144.1">
    <property type="nucleotide sequence ID" value="NZ_BMPI01000136.1"/>
</dbReference>
<protein>
    <submittedName>
        <fullName evidence="1">Uncharacterized protein</fullName>
    </submittedName>
</protein>
<name>A0A917UHW9_9ACTN</name>
<dbReference type="EMBL" id="BMPI01000136">
    <property type="protein sequence ID" value="GGM90055.1"/>
    <property type="molecule type" value="Genomic_DNA"/>
</dbReference>
<evidence type="ECO:0000313" key="2">
    <source>
        <dbReference type="Proteomes" id="UP000642070"/>
    </source>
</evidence>
<comment type="caution">
    <text evidence="1">The sequence shown here is derived from an EMBL/GenBank/DDBJ whole genome shotgun (WGS) entry which is preliminary data.</text>
</comment>
<sequence>MNQSDPAGSLAVSPAVVTPALDRLRGHLDAFHRAPDGAAAGDAAVAAVAAAQALLDALTLRTYPAEPGTDDRGEQVVISVYGVDLSIRRRADGVFVHVDSVDMPADLLPLIGEFNNGGENVYAEADDDPAGLR</sequence>
<proteinExistence type="predicted"/>
<reference evidence="1" key="2">
    <citation type="submission" date="2020-09" db="EMBL/GenBank/DDBJ databases">
        <authorList>
            <person name="Sun Q."/>
            <person name="Ohkuma M."/>
        </authorList>
    </citation>
    <scope>NUCLEOTIDE SEQUENCE</scope>
    <source>
        <strain evidence="1">JCM 19831</strain>
    </source>
</reference>
<organism evidence="1 2">
    <name type="scientific">Dactylosporangium sucinum</name>
    <dbReference type="NCBI Taxonomy" id="1424081"/>
    <lineage>
        <taxon>Bacteria</taxon>
        <taxon>Bacillati</taxon>
        <taxon>Actinomycetota</taxon>
        <taxon>Actinomycetes</taxon>
        <taxon>Micromonosporales</taxon>
        <taxon>Micromonosporaceae</taxon>
        <taxon>Dactylosporangium</taxon>
    </lineage>
</organism>
<gene>
    <name evidence="1" type="ORF">GCM10007977_110150</name>
</gene>
<keyword evidence="2" id="KW-1185">Reference proteome</keyword>
<dbReference type="Proteomes" id="UP000642070">
    <property type="component" value="Unassembled WGS sequence"/>
</dbReference>
<dbReference type="AlphaFoldDB" id="A0A917UHW9"/>
<evidence type="ECO:0000313" key="1">
    <source>
        <dbReference type="EMBL" id="GGM90055.1"/>
    </source>
</evidence>
<reference evidence="1" key="1">
    <citation type="journal article" date="2014" name="Int. J. Syst. Evol. Microbiol.">
        <title>Complete genome sequence of Corynebacterium casei LMG S-19264T (=DSM 44701T), isolated from a smear-ripened cheese.</title>
        <authorList>
            <consortium name="US DOE Joint Genome Institute (JGI-PGF)"/>
            <person name="Walter F."/>
            <person name="Albersmeier A."/>
            <person name="Kalinowski J."/>
            <person name="Ruckert C."/>
        </authorList>
    </citation>
    <scope>NUCLEOTIDE SEQUENCE</scope>
    <source>
        <strain evidence="1">JCM 19831</strain>
    </source>
</reference>